<dbReference type="InterPro" id="IPR002646">
    <property type="entry name" value="PolA_pol_head_dom"/>
</dbReference>
<dbReference type="InterPro" id="IPR032828">
    <property type="entry name" value="PolyA_RNA-bd"/>
</dbReference>
<evidence type="ECO:0000256" key="1">
    <source>
        <dbReference type="ARBA" id="ARBA00001946"/>
    </source>
</evidence>
<gene>
    <name evidence="11" type="ORF">IAA72_05720</name>
</gene>
<dbReference type="PANTHER" id="PTHR46173">
    <property type="entry name" value="CCA TRNA NUCLEOTIDYLTRANSFERASE 1, MITOCHONDRIAL"/>
    <property type="match status" value="1"/>
</dbReference>
<dbReference type="InterPro" id="IPR006675">
    <property type="entry name" value="HDIG_dom"/>
</dbReference>
<feature type="domain" description="HD" evidence="10">
    <location>
        <begin position="246"/>
        <end position="349"/>
    </location>
</feature>
<dbReference type="GO" id="GO:0000049">
    <property type="term" value="F:tRNA binding"/>
    <property type="evidence" value="ECO:0007669"/>
    <property type="project" value="TreeGrafter"/>
</dbReference>
<sequence>MRMKIDREIKDLSSIFRENGFSLYLVGGAVRDFLLGKENNDYDFTTDAEPLDVKKMFRRTIDTGIKHGTVTVLFRGNQYEITTFRTEGDYKDSRHPDEVRFVKSLEEDLSRRDFTINAFAASLPDGEIIDLHDGRKDLKKHVIRAIGDPEKRFSEDALRMMRACRFSSQLDFDIEENTLKAMTDHAHSISAVSEERIKEELWRLIDGENPIKGLEAMRRTGIMDEILPELSATYGFEQGGMHQESLYEHLLLSLESARKHQYPLTVKLAALFHDIGKTETREKGEDREYTFYSHDAASAKMTDKIFRRLKTSNEERENVVHLIKNHMFSYTPDWTDSAVRRFITRIGIENINNLFFLRVCDAEATIGHRFSPDNLLAFSERINNELEKNNALTMKDIKINGRRLTELGIKPGPMMGEILKELLDEVIEAPSLNNEEYLEKEALRLSRCLEQ</sequence>
<evidence type="ECO:0000256" key="9">
    <source>
        <dbReference type="RuleBase" id="RU003953"/>
    </source>
</evidence>
<accession>A0A9D9NDD0</accession>
<keyword evidence="6" id="KW-0547">Nucleotide-binding</keyword>
<organism evidence="11 12">
    <name type="scientific">Candidatus Ornithospirochaeta stercoravium</name>
    <dbReference type="NCBI Taxonomy" id="2840897"/>
    <lineage>
        <taxon>Bacteria</taxon>
        <taxon>Pseudomonadati</taxon>
        <taxon>Spirochaetota</taxon>
        <taxon>Spirochaetia</taxon>
        <taxon>Spirochaetales</taxon>
        <taxon>Spirochaetaceae</taxon>
        <taxon>Spirochaetaceae incertae sedis</taxon>
        <taxon>Candidatus Ornithospirochaeta</taxon>
    </lineage>
</organism>
<dbReference type="InterPro" id="IPR050264">
    <property type="entry name" value="Bact_CCA-adding_enz_type3_sf"/>
</dbReference>
<dbReference type="Pfam" id="PF12627">
    <property type="entry name" value="PolyA_pol_RNAbd"/>
    <property type="match status" value="1"/>
</dbReference>
<reference evidence="11" key="2">
    <citation type="journal article" date="2021" name="PeerJ">
        <title>Extensive microbial diversity within the chicken gut microbiome revealed by metagenomics and culture.</title>
        <authorList>
            <person name="Gilroy R."/>
            <person name="Ravi A."/>
            <person name="Getino M."/>
            <person name="Pursley I."/>
            <person name="Horton D.L."/>
            <person name="Alikhan N.F."/>
            <person name="Baker D."/>
            <person name="Gharbi K."/>
            <person name="Hall N."/>
            <person name="Watson M."/>
            <person name="Adriaenssens E.M."/>
            <person name="Foster-Nyarko E."/>
            <person name="Jarju S."/>
            <person name="Secka A."/>
            <person name="Antonio M."/>
            <person name="Oren A."/>
            <person name="Chaudhuri R.R."/>
            <person name="La Ragione R."/>
            <person name="Hildebrand F."/>
            <person name="Pallen M.J."/>
        </authorList>
    </citation>
    <scope>NUCLEOTIDE SEQUENCE</scope>
    <source>
        <strain evidence="11">14700</strain>
    </source>
</reference>
<keyword evidence="5" id="KW-0479">Metal-binding</keyword>
<evidence type="ECO:0000256" key="5">
    <source>
        <dbReference type="ARBA" id="ARBA00022723"/>
    </source>
</evidence>
<keyword evidence="7" id="KW-0460">Magnesium</keyword>
<dbReference type="InterPro" id="IPR043519">
    <property type="entry name" value="NT_sf"/>
</dbReference>
<dbReference type="EC" id="2.7.7.72" evidence="11"/>
<dbReference type="PROSITE" id="PS51831">
    <property type="entry name" value="HD"/>
    <property type="match status" value="1"/>
</dbReference>
<dbReference type="NCBIfam" id="NF009814">
    <property type="entry name" value="PRK13299.1"/>
    <property type="match status" value="1"/>
</dbReference>
<dbReference type="Proteomes" id="UP000810292">
    <property type="component" value="Unassembled WGS sequence"/>
</dbReference>
<evidence type="ECO:0000256" key="3">
    <source>
        <dbReference type="ARBA" id="ARBA00022694"/>
    </source>
</evidence>
<evidence type="ECO:0000256" key="7">
    <source>
        <dbReference type="ARBA" id="ARBA00022842"/>
    </source>
</evidence>
<dbReference type="NCBIfam" id="TIGR00277">
    <property type="entry name" value="HDIG"/>
    <property type="match status" value="1"/>
</dbReference>
<dbReference type="Pfam" id="PF13735">
    <property type="entry name" value="tRNA_NucTran2_2"/>
    <property type="match status" value="1"/>
</dbReference>
<comment type="cofactor">
    <cofactor evidence="1">
        <name>Mg(2+)</name>
        <dbReference type="ChEBI" id="CHEBI:18420"/>
    </cofactor>
</comment>
<dbReference type="Gene3D" id="3.30.460.10">
    <property type="entry name" value="Beta Polymerase, domain 2"/>
    <property type="match status" value="1"/>
</dbReference>
<dbReference type="AlphaFoldDB" id="A0A9D9NDD0"/>
<keyword evidence="3" id="KW-0819">tRNA processing</keyword>
<comment type="caution">
    <text evidence="11">The sequence shown here is derived from an EMBL/GenBank/DDBJ whole genome shotgun (WGS) entry which is preliminary data.</text>
</comment>
<comment type="similarity">
    <text evidence="9">Belongs to the tRNA nucleotidyltransferase/poly(A) polymerase family.</text>
</comment>
<reference evidence="11" key="1">
    <citation type="submission" date="2020-10" db="EMBL/GenBank/DDBJ databases">
        <authorList>
            <person name="Gilroy R."/>
        </authorList>
    </citation>
    <scope>NUCLEOTIDE SEQUENCE</scope>
    <source>
        <strain evidence="11">14700</strain>
    </source>
</reference>
<dbReference type="InterPro" id="IPR032810">
    <property type="entry name" value="CCA-adding_enz_C"/>
</dbReference>
<dbReference type="Gene3D" id="1.10.246.80">
    <property type="match status" value="1"/>
</dbReference>
<dbReference type="SUPFAM" id="SSF81891">
    <property type="entry name" value="Poly A polymerase C-terminal region-like"/>
    <property type="match status" value="1"/>
</dbReference>
<dbReference type="SUPFAM" id="SSF81301">
    <property type="entry name" value="Nucleotidyltransferase"/>
    <property type="match status" value="1"/>
</dbReference>
<evidence type="ECO:0000256" key="2">
    <source>
        <dbReference type="ARBA" id="ARBA00022679"/>
    </source>
</evidence>
<evidence type="ECO:0000313" key="11">
    <source>
        <dbReference type="EMBL" id="MBO8469263.1"/>
    </source>
</evidence>
<name>A0A9D9NDD0_9SPIO</name>
<dbReference type="Pfam" id="PF01743">
    <property type="entry name" value="PolyA_pol"/>
    <property type="match status" value="1"/>
</dbReference>
<evidence type="ECO:0000313" key="12">
    <source>
        <dbReference type="Proteomes" id="UP000810292"/>
    </source>
</evidence>
<dbReference type="GO" id="GO:0046872">
    <property type="term" value="F:metal ion binding"/>
    <property type="evidence" value="ECO:0007669"/>
    <property type="project" value="UniProtKB-KW"/>
</dbReference>
<evidence type="ECO:0000256" key="8">
    <source>
        <dbReference type="ARBA" id="ARBA00022884"/>
    </source>
</evidence>
<dbReference type="GO" id="GO:0000166">
    <property type="term" value="F:nucleotide binding"/>
    <property type="evidence" value="ECO:0007669"/>
    <property type="project" value="UniProtKB-KW"/>
</dbReference>
<dbReference type="InterPro" id="IPR006674">
    <property type="entry name" value="HD_domain"/>
</dbReference>
<evidence type="ECO:0000256" key="4">
    <source>
        <dbReference type="ARBA" id="ARBA00022695"/>
    </source>
</evidence>
<dbReference type="CDD" id="cd05398">
    <property type="entry name" value="NT_ClassII-CCAase"/>
    <property type="match status" value="1"/>
</dbReference>
<dbReference type="EMBL" id="JADIMF010000087">
    <property type="protein sequence ID" value="MBO8469263.1"/>
    <property type="molecule type" value="Genomic_DNA"/>
</dbReference>
<keyword evidence="4 11" id="KW-0548">Nucleotidyltransferase</keyword>
<evidence type="ECO:0000259" key="10">
    <source>
        <dbReference type="PROSITE" id="PS51831"/>
    </source>
</evidence>
<dbReference type="GO" id="GO:0008033">
    <property type="term" value="P:tRNA processing"/>
    <property type="evidence" value="ECO:0007669"/>
    <property type="project" value="UniProtKB-KW"/>
</dbReference>
<dbReference type="Gene3D" id="1.10.3090.10">
    <property type="entry name" value="cca-adding enzyme, domain 2"/>
    <property type="match status" value="1"/>
</dbReference>
<keyword evidence="2 9" id="KW-0808">Transferase</keyword>
<proteinExistence type="inferred from homology"/>
<evidence type="ECO:0000256" key="6">
    <source>
        <dbReference type="ARBA" id="ARBA00022741"/>
    </source>
</evidence>
<dbReference type="PANTHER" id="PTHR46173:SF1">
    <property type="entry name" value="CCA TRNA NUCLEOTIDYLTRANSFERASE 1, MITOCHONDRIAL"/>
    <property type="match status" value="1"/>
</dbReference>
<dbReference type="GO" id="GO:0004810">
    <property type="term" value="F:CCA tRNA nucleotidyltransferase activity"/>
    <property type="evidence" value="ECO:0007669"/>
    <property type="project" value="UniProtKB-EC"/>
</dbReference>
<protein>
    <submittedName>
        <fullName evidence="11">CCA tRNA nucleotidyltransferase</fullName>
        <ecNumber evidence="11">2.7.7.72</ecNumber>
    </submittedName>
</protein>
<keyword evidence="8 9" id="KW-0694">RNA-binding</keyword>